<organism evidence="8">
    <name type="scientific">marine metagenome</name>
    <dbReference type="NCBI Taxonomy" id="408172"/>
    <lineage>
        <taxon>unclassified sequences</taxon>
        <taxon>metagenomes</taxon>
        <taxon>ecological metagenomes</taxon>
    </lineage>
</organism>
<dbReference type="InterPro" id="IPR036217">
    <property type="entry name" value="MethylDNA_cys_MeTrfase_DNAb"/>
</dbReference>
<dbReference type="Pfam" id="PF01035">
    <property type="entry name" value="DNA_binding_1"/>
    <property type="match status" value="1"/>
</dbReference>
<dbReference type="InterPro" id="IPR014048">
    <property type="entry name" value="MethylDNA_cys_MeTrfase_DNA-bd"/>
</dbReference>
<dbReference type="AlphaFoldDB" id="A0A382HJ12"/>
<evidence type="ECO:0000259" key="7">
    <source>
        <dbReference type="Pfam" id="PF01035"/>
    </source>
</evidence>
<accession>A0A382HJ12</accession>
<dbReference type="PANTHER" id="PTHR10815:SF13">
    <property type="entry name" value="METHYLATED-DNA--PROTEIN-CYSTEINE METHYLTRANSFERASE"/>
    <property type="match status" value="1"/>
</dbReference>
<keyword evidence="2" id="KW-0489">Methyltransferase</keyword>
<evidence type="ECO:0000256" key="5">
    <source>
        <dbReference type="ARBA" id="ARBA00023204"/>
    </source>
</evidence>
<dbReference type="GO" id="GO:0006281">
    <property type="term" value="P:DNA repair"/>
    <property type="evidence" value="ECO:0007669"/>
    <property type="project" value="UniProtKB-KW"/>
</dbReference>
<name>A0A382HJ12_9ZZZZ</name>
<keyword evidence="5" id="KW-0234">DNA repair</keyword>
<comment type="catalytic activity">
    <reaction evidence="1">
        <text>a 4-O-methyl-thymidine in DNA + L-cysteinyl-[protein] = a thymidine in DNA + S-methyl-L-cysteinyl-[protein]</text>
        <dbReference type="Rhea" id="RHEA:53428"/>
        <dbReference type="Rhea" id="RHEA-COMP:10131"/>
        <dbReference type="Rhea" id="RHEA-COMP:10132"/>
        <dbReference type="Rhea" id="RHEA-COMP:13555"/>
        <dbReference type="Rhea" id="RHEA-COMP:13556"/>
        <dbReference type="ChEBI" id="CHEBI:29950"/>
        <dbReference type="ChEBI" id="CHEBI:82612"/>
        <dbReference type="ChEBI" id="CHEBI:137386"/>
        <dbReference type="ChEBI" id="CHEBI:137387"/>
        <dbReference type="EC" id="2.1.1.63"/>
    </reaction>
</comment>
<evidence type="ECO:0000256" key="2">
    <source>
        <dbReference type="ARBA" id="ARBA00022603"/>
    </source>
</evidence>
<feature type="domain" description="Methylated-DNA-[protein]-cysteine S-methyltransferase DNA binding" evidence="7">
    <location>
        <begin position="69"/>
        <end position="147"/>
    </location>
</feature>
<proteinExistence type="predicted"/>
<dbReference type="SUPFAM" id="SSF46767">
    <property type="entry name" value="Methylated DNA-protein cysteine methyltransferase, C-terminal domain"/>
    <property type="match status" value="1"/>
</dbReference>
<dbReference type="CDD" id="cd06445">
    <property type="entry name" value="ATase"/>
    <property type="match status" value="1"/>
</dbReference>
<dbReference type="InterPro" id="IPR001497">
    <property type="entry name" value="MethylDNA_cys_MeTrfase_AS"/>
</dbReference>
<evidence type="ECO:0000256" key="3">
    <source>
        <dbReference type="ARBA" id="ARBA00022679"/>
    </source>
</evidence>
<comment type="catalytic activity">
    <reaction evidence="6">
        <text>a 6-O-methyl-2'-deoxyguanosine in DNA + L-cysteinyl-[protein] = S-methyl-L-cysteinyl-[protein] + a 2'-deoxyguanosine in DNA</text>
        <dbReference type="Rhea" id="RHEA:24000"/>
        <dbReference type="Rhea" id="RHEA-COMP:10131"/>
        <dbReference type="Rhea" id="RHEA-COMP:10132"/>
        <dbReference type="Rhea" id="RHEA-COMP:11367"/>
        <dbReference type="Rhea" id="RHEA-COMP:11368"/>
        <dbReference type="ChEBI" id="CHEBI:29950"/>
        <dbReference type="ChEBI" id="CHEBI:82612"/>
        <dbReference type="ChEBI" id="CHEBI:85445"/>
        <dbReference type="ChEBI" id="CHEBI:85448"/>
        <dbReference type="EC" id="2.1.1.63"/>
    </reaction>
</comment>
<protein>
    <recommendedName>
        <fullName evidence="7">Methylated-DNA-[protein]-cysteine S-methyltransferase DNA binding domain-containing protein</fullName>
    </recommendedName>
</protein>
<dbReference type="PANTHER" id="PTHR10815">
    <property type="entry name" value="METHYLATED-DNA--PROTEIN-CYSTEINE METHYLTRANSFERASE"/>
    <property type="match status" value="1"/>
</dbReference>
<keyword evidence="4" id="KW-0227">DNA damage</keyword>
<dbReference type="Gene3D" id="1.10.10.10">
    <property type="entry name" value="Winged helix-like DNA-binding domain superfamily/Winged helix DNA-binding domain"/>
    <property type="match status" value="1"/>
</dbReference>
<dbReference type="GO" id="GO:0032259">
    <property type="term" value="P:methylation"/>
    <property type="evidence" value="ECO:0007669"/>
    <property type="project" value="UniProtKB-KW"/>
</dbReference>
<dbReference type="EMBL" id="UINC01061460">
    <property type="protein sequence ID" value="SVB87055.1"/>
    <property type="molecule type" value="Genomic_DNA"/>
</dbReference>
<evidence type="ECO:0000256" key="6">
    <source>
        <dbReference type="ARBA" id="ARBA00049348"/>
    </source>
</evidence>
<dbReference type="GO" id="GO:0003908">
    <property type="term" value="F:methylated-DNA-[protein]-cysteine S-methyltransferase activity"/>
    <property type="evidence" value="ECO:0007669"/>
    <property type="project" value="UniProtKB-EC"/>
</dbReference>
<gene>
    <name evidence="8" type="ORF">METZ01_LOCUS239909</name>
</gene>
<dbReference type="InterPro" id="IPR036388">
    <property type="entry name" value="WH-like_DNA-bd_sf"/>
</dbReference>
<dbReference type="NCBIfam" id="TIGR00589">
    <property type="entry name" value="ogt"/>
    <property type="match status" value="1"/>
</dbReference>
<reference evidence="8" key="1">
    <citation type="submission" date="2018-05" db="EMBL/GenBank/DDBJ databases">
        <authorList>
            <person name="Lanie J.A."/>
            <person name="Ng W.-L."/>
            <person name="Kazmierczak K.M."/>
            <person name="Andrzejewski T.M."/>
            <person name="Davidsen T.M."/>
            <person name="Wayne K.J."/>
            <person name="Tettelin H."/>
            <person name="Glass J.I."/>
            <person name="Rusch D."/>
            <person name="Podicherti R."/>
            <person name="Tsui H.-C.T."/>
            <person name="Winkler M.E."/>
        </authorList>
    </citation>
    <scope>NUCLEOTIDE SEQUENCE</scope>
</reference>
<sequence>MANVISFKSRLGWISAVEKNNQIISVSFGKSKSKGSSIELKKLQKILGNYFSRKTKKITSNILMEGTKLQIKIWKELQKIPYGQTKSYGDIAKIVKTSPRYVGNVCGQNNHLLLVPCHRVVRSDGNLGGFSGLGGLTLKKRLLDLEQSIDK</sequence>
<dbReference type="PROSITE" id="PS00374">
    <property type="entry name" value="MGMT"/>
    <property type="match status" value="1"/>
</dbReference>
<evidence type="ECO:0000313" key="8">
    <source>
        <dbReference type="EMBL" id="SVB87055.1"/>
    </source>
</evidence>
<evidence type="ECO:0000256" key="1">
    <source>
        <dbReference type="ARBA" id="ARBA00001286"/>
    </source>
</evidence>
<evidence type="ECO:0000256" key="4">
    <source>
        <dbReference type="ARBA" id="ARBA00022763"/>
    </source>
</evidence>
<keyword evidence="3" id="KW-0808">Transferase</keyword>